<proteinExistence type="predicted"/>
<accession>A0A1M6MWD9</accession>
<sequence length="682" mass="77109">MNNSRMIFLLMTLAFIILYGQVYADALVSMDVEMGFEGICRIGEFNPIKITIKSKEQEVQGHLMVEVDGMIYSHPINISKGVKKVYRFSIPIIKANTEIKASISRAKDTIVTMDISPKILVSNSVLVGFLSEASEKLYHIKSIEGILMEKTDFIGVNLNEDLDYSLQELNNFNIIVVDNFIIANLKKDKQQMLMDWTNNGGLLLVGAGKYRHKTLTGILSGLNGRKKTGLGTVVPIKEGLEGNKNIEMIKDIIDSNITAKGLDRIINGSRINEQLQSAQDLQYVADSLFKPDLNYMLSLTAFLILYILLITGAIIWRKGSRGIVLATVFGIIMFFYALIWSGVIQKNKVVCTGISTYEEYGISYSLNNIYPYKEKMLLDLTPHFYSRELTNSKYAIDPVDGRIIYDTKEPHYLFQKGIIKQEKPQIKLKLNEEILRGEIFNPLAVKLYNSFLIVGDTAISIGDIDGGGKIEIKYRLDHNLFNIGNYNYITSISQNAGLNKYHIELLEYYHEQIGEGALNCKLLGFSSGDKKININGKAEKIKELRLNVFPVTLSSESDEVSIPFRLIQPVVKCNKKPLNRIKNEYTLKKGEELELYYVMPINMEPSEITIHTRVEGGMMELEVYNYNEKQWETVTSEKLRGDSLKDFIQDKPLTIKVRGSGRVLIPQITVNGFINLGDELNG</sequence>
<keyword evidence="1" id="KW-1133">Transmembrane helix</keyword>
<reference evidence="2 3" key="1">
    <citation type="submission" date="2016-11" db="EMBL/GenBank/DDBJ databases">
        <authorList>
            <person name="Jaros S."/>
            <person name="Januszkiewicz K."/>
            <person name="Wedrychowicz H."/>
        </authorList>
    </citation>
    <scope>NUCLEOTIDE SEQUENCE [LARGE SCALE GENOMIC DNA]</scope>
    <source>
        <strain evidence="2 3">DSM 15212</strain>
    </source>
</reference>
<dbReference type="OrthoDB" id="1879190at2"/>
<evidence type="ECO:0000313" key="3">
    <source>
        <dbReference type="Proteomes" id="UP000184465"/>
    </source>
</evidence>
<feature type="transmembrane region" description="Helical" evidence="1">
    <location>
        <begin position="295"/>
        <end position="316"/>
    </location>
</feature>
<dbReference type="AlphaFoldDB" id="A0A1M6MWD9"/>
<dbReference type="STRING" id="1121301.SAMN02745912_01443"/>
<gene>
    <name evidence="2" type="ORF">SAMN02745912_01443</name>
</gene>
<keyword evidence="3" id="KW-1185">Reference proteome</keyword>
<protein>
    <submittedName>
        <fullName evidence="2">Uncharacterized protein</fullName>
    </submittedName>
</protein>
<name>A0A1M6MWD9_PARC5</name>
<dbReference type="RefSeq" id="WP_073148411.1">
    <property type="nucleotide sequence ID" value="NZ_FRAG01000013.1"/>
</dbReference>
<dbReference type="Proteomes" id="UP000184465">
    <property type="component" value="Unassembled WGS sequence"/>
</dbReference>
<evidence type="ECO:0000313" key="2">
    <source>
        <dbReference type="EMBL" id="SHJ87700.1"/>
    </source>
</evidence>
<evidence type="ECO:0000256" key="1">
    <source>
        <dbReference type="SAM" id="Phobius"/>
    </source>
</evidence>
<feature type="transmembrane region" description="Helical" evidence="1">
    <location>
        <begin position="323"/>
        <end position="343"/>
    </location>
</feature>
<dbReference type="EMBL" id="FRAG01000013">
    <property type="protein sequence ID" value="SHJ87700.1"/>
    <property type="molecule type" value="Genomic_DNA"/>
</dbReference>
<keyword evidence="1" id="KW-0472">Membrane</keyword>
<keyword evidence="1" id="KW-0812">Transmembrane</keyword>
<organism evidence="2 3">
    <name type="scientific">Paramaledivibacter caminithermalis (strain DSM 15212 / CIP 107654 / DViRD3)</name>
    <name type="common">Clostridium caminithermale</name>
    <dbReference type="NCBI Taxonomy" id="1121301"/>
    <lineage>
        <taxon>Bacteria</taxon>
        <taxon>Bacillati</taxon>
        <taxon>Bacillota</taxon>
        <taxon>Clostridia</taxon>
        <taxon>Peptostreptococcales</taxon>
        <taxon>Caminicellaceae</taxon>
        <taxon>Paramaledivibacter</taxon>
    </lineage>
</organism>